<name>A0A1I0AT70_9GAMM</name>
<accession>A0A1I0AT70</accession>
<dbReference type="PANTHER" id="PTHR46112:SF2">
    <property type="entry name" value="XAA-PRO AMINOPEPTIDASE P-RELATED"/>
    <property type="match status" value="1"/>
</dbReference>
<dbReference type="Proteomes" id="UP000242642">
    <property type="component" value="Unassembled WGS sequence"/>
</dbReference>
<dbReference type="InterPro" id="IPR029149">
    <property type="entry name" value="Creatin/AminoP/Spt16_N"/>
</dbReference>
<dbReference type="RefSeq" id="WP_093318373.1">
    <property type="nucleotide sequence ID" value="NZ_FOHV01000006.1"/>
</dbReference>
<dbReference type="SUPFAM" id="SSF55920">
    <property type="entry name" value="Creatinase/aminopeptidase"/>
    <property type="match status" value="1"/>
</dbReference>
<keyword evidence="3" id="KW-0031">Aminopeptidase</keyword>
<dbReference type="InterPro" id="IPR050659">
    <property type="entry name" value="Peptidase_M24B"/>
</dbReference>
<keyword evidence="3" id="KW-0645">Protease</keyword>
<protein>
    <submittedName>
        <fullName evidence="3">Xaa-Pro aminopeptidase</fullName>
    </submittedName>
</protein>
<dbReference type="GO" id="GO:0004177">
    <property type="term" value="F:aminopeptidase activity"/>
    <property type="evidence" value="ECO:0007669"/>
    <property type="project" value="UniProtKB-KW"/>
</dbReference>
<dbReference type="InterPro" id="IPR036005">
    <property type="entry name" value="Creatinase/aminopeptidase-like"/>
</dbReference>
<dbReference type="Pfam" id="PF01321">
    <property type="entry name" value="Creatinase_N"/>
    <property type="match status" value="1"/>
</dbReference>
<dbReference type="Pfam" id="PF00557">
    <property type="entry name" value="Peptidase_M24"/>
    <property type="match status" value="1"/>
</dbReference>
<sequence length="410" mass="45986">MPLSPPLTTSHFNFVLPRARRYMAQMNINALVLTKAEDIYYFTAIASFFSYQFKPSPSSIIILYRDDSIPTSIILNEFEAASTQIALPTYDLFTFPVWVDVDDPSDLTSELSERPIDAPIELMLKQLQKALSKAGFSTGVIGIDSQSLVKTHYDLFHSVLENYQITDTKLLLNHVRMIKSELEIQLLTRAAQITETGINEAINKLDVNVSHAELVNAYQKGIHQFHDSQNSRFHIISIAEHFSPIYHPSGIKTKMGDLIKFDCGVEVRGYGADLARTAILGEPTKQIANLYDIILQSHLAMLDEIKPGLSMSKLFKDGIERIRKLGLKRYNRGHFGHSTGVSLALEEYPFISEQSDACFESNMVMCVETPYYGKGIGAIMIEDMIRITSTGIELLSHNPRTLTIVTPSTT</sequence>
<dbReference type="AlphaFoldDB" id="A0A1I0AT70"/>
<reference evidence="4" key="1">
    <citation type="submission" date="2016-10" db="EMBL/GenBank/DDBJ databases">
        <authorList>
            <person name="Varghese N."/>
            <person name="Submissions S."/>
        </authorList>
    </citation>
    <scope>NUCLEOTIDE SEQUENCE [LARGE SCALE GENOMIC DNA]</scope>
    <source>
        <strain evidence="4">DSM 18579</strain>
    </source>
</reference>
<keyword evidence="3" id="KW-0378">Hydrolase</keyword>
<dbReference type="STRING" id="1123402.SAMN02583745_01053"/>
<organism evidence="3 4">
    <name type="scientific">Thorsellia anophelis DSM 18579</name>
    <dbReference type="NCBI Taxonomy" id="1123402"/>
    <lineage>
        <taxon>Bacteria</taxon>
        <taxon>Pseudomonadati</taxon>
        <taxon>Pseudomonadota</taxon>
        <taxon>Gammaproteobacteria</taxon>
        <taxon>Enterobacterales</taxon>
        <taxon>Thorselliaceae</taxon>
        <taxon>Thorsellia</taxon>
    </lineage>
</organism>
<feature type="domain" description="Peptidase M24" evidence="1">
    <location>
        <begin position="186"/>
        <end position="388"/>
    </location>
</feature>
<evidence type="ECO:0000313" key="4">
    <source>
        <dbReference type="Proteomes" id="UP000242642"/>
    </source>
</evidence>
<evidence type="ECO:0000313" key="3">
    <source>
        <dbReference type="EMBL" id="SES97590.1"/>
    </source>
</evidence>
<dbReference type="InterPro" id="IPR000587">
    <property type="entry name" value="Creatinase_N"/>
</dbReference>
<evidence type="ECO:0000259" key="1">
    <source>
        <dbReference type="Pfam" id="PF00557"/>
    </source>
</evidence>
<dbReference type="Gene3D" id="3.40.350.10">
    <property type="entry name" value="Creatinase/prolidase N-terminal domain"/>
    <property type="match status" value="1"/>
</dbReference>
<gene>
    <name evidence="3" type="ORF">SAMN02583745_01053</name>
</gene>
<feature type="domain" description="Creatinase N-terminal" evidence="2">
    <location>
        <begin position="18"/>
        <end position="178"/>
    </location>
</feature>
<evidence type="ECO:0000259" key="2">
    <source>
        <dbReference type="Pfam" id="PF01321"/>
    </source>
</evidence>
<dbReference type="PANTHER" id="PTHR46112">
    <property type="entry name" value="AMINOPEPTIDASE"/>
    <property type="match status" value="1"/>
</dbReference>
<keyword evidence="4" id="KW-1185">Reference proteome</keyword>
<dbReference type="OrthoDB" id="9806388at2"/>
<dbReference type="Gene3D" id="3.90.230.10">
    <property type="entry name" value="Creatinase/methionine aminopeptidase superfamily"/>
    <property type="match status" value="1"/>
</dbReference>
<dbReference type="EMBL" id="FOHV01000006">
    <property type="protein sequence ID" value="SES97590.1"/>
    <property type="molecule type" value="Genomic_DNA"/>
</dbReference>
<dbReference type="SUPFAM" id="SSF53092">
    <property type="entry name" value="Creatinase/prolidase N-terminal domain"/>
    <property type="match status" value="1"/>
</dbReference>
<proteinExistence type="predicted"/>
<dbReference type="CDD" id="cd01066">
    <property type="entry name" value="APP_MetAP"/>
    <property type="match status" value="1"/>
</dbReference>
<dbReference type="InterPro" id="IPR000994">
    <property type="entry name" value="Pept_M24"/>
</dbReference>